<dbReference type="EMBL" id="JARFPK010000002">
    <property type="protein sequence ID" value="MDF0589673.1"/>
    <property type="molecule type" value="Genomic_DNA"/>
</dbReference>
<name>A0ABT5X4Q1_9EURY</name>
<keyword evidence="3" id="KW-1185">Reference proteome</keyword>
<sequence>MTSVKTFTFAVVVLLLSAMAASEVSSTEVRSTVAEVLDGATFEWNVSNFPGFYYDIDDNIGTEEITLTITNRNLLDEDNGAIYITRTQAKDFDFDAPAGLESWGQFLTIGFLADEHFAGYIPGGYLARQSTDVNLLRDEHLSKVLINNAEERTLTTNSPLKLAQGYEIEIKTVDPNLGRVYIQLIKNGAVVDSAVIEPSKAGATTTDKTYVYKKDLGDTKKVVIIAVNFKNAFRGATADLATIDGIWQISDITKDVTKDTKYGRMTIDEVTTDAIRMNNDGERMTLSRNRDILLMENIRIKTADQDVTAEDPLRFYIYKEITEQGTYEIRGAVHTVLDGEIHISNPLNFAGFFYNMDDNIGTEEMTTTITRGNVLAEDTGVVYTTEAQIKDFNFQGWGSFYTMAFLGYPYFAGYIDDMTSTHILSETTTSNLLSSGLLSEILLDDSTSMVVASSEPVELSEGYSLRPRIGIDDKGILVELFHNGVEIDSMAILPPFTYVYSADLGTAKGVPIIAAHFLEPVSLGDRSYCKIDGLWQISDQPLEVWEGVVYDKMAVTTVDPSSMTIVMANEGNRITLSRNMDASLMGNIRIKTADQDSFWKDPLRFYIYQTVTVSGSEEAI</sequence>
<dbReference type="Proteomes" id="UP001220010">
    <property type="component" value="Unassembled WGS sequence"/>
</dbReference>
<organism evidence="2 3">
    <name type="scientific">Candidatus Methanocrinis natronophilus</name>
    <dbReference type="NCBI Taxonomy" id="3033396"/>
    <lineage>
        <taxon>Archaea</taxon>
        <taxon>Methanobacteriati</taxon>
        <taxon>Methanobacteriota</taxon>
        <taxon>Stenosarchaea group</taxon>
        <taxon>Methanomicrobia</taxon>
        <taxon>Methanotrichales</taxon>
        <taxon>Methanotrichaceae</taxon>
        <taxon>Methanocrinis</taxon>
    </lineage>
</organism>
<feature type="domain" description="S-layer family duplication" evidence="1">
    <location>
        <begin position="39"/>
        <end position="304"/>
    </location>
</feature>
<dbReference type="RefSeq" id="WP_316965435.1">
    <property type="nucleotide sequence ID" value="NZ_JARFPK010000002.1"/>
</dbReference>
<accession>A0ABT5X4Q1</accession>
<evidence type="ECO:0000259" key="1">
    <source>
        <dbReference type="Pfam" id="PF07752"/>
    </source>
</evidence>
<dbReference type="NCBIfam" id="TIGR01567">
    <property type="entry name" value="S_layer_rel_Mac"/>
    <property type="match status" value="1"/>
</dbReference>
<evidence type="ECO:0000313" key="2">
    <source>
        <dbReference type="EMBL" id="MDF0589673.1"/>
    </source>
</evidence>
<protein>
    <submittedName>
        <fullName evidence="2">S-layer protein domain-containing protein</fullName>
    </submittedName>
</protein>
<dbReference type="Gene3D" id="2.60.40.4190">
    <property type="match status" value="2"/>
</dbReference>
<dbReference type="Pfam" id="PF07752">
    <property type="entry name" value="S-layer"/>
    <property type="match status" value="2"/>
</dbReference>
<dbReference type="InterPro" id="IPR006457">
    <property type="entry name" value="S_layer-rel_Mac"/>
</dbReference>
<reference evidence="2 3" key="1">
    <citation type="submission" date="2023-03" db="EMBL/GenBank/DDBJ databases">
        <title>WGS of Methanotrichaceae archaeon Mx.</title>
        <authorList>
            <person name="Sorokin D.Y."/>
            <person name="Merkel A.Y."/>
        </authorList>
    </citation>
    <scope>NUCLEOTIDE SEQUENCE [LARGE SCALE GENOMIC DNA]</scope>
    <source>
        <strain evidence="2 3">Mx</strain>
    </source>
</reference>
<gene>
    <name evidence="2" type="ORF">P0O15_00575</name>
</gene>
<feature type="domain" description="S-layer family duplication" evidence="1">
    <location>
        <begin position="344"/>
        <end position="594"/>
    </location>
</feature>
<dbReference type="Gene3D" id="2.60.98.40">
    <property type="match status" value="2"/>
</dbReference>
<evidence type="ECO:0000313" key="3">
    <source>
        <dbReference type="Proteomes" id="UP001220010"/>
    </source>
</evidence>
<proteinExistence type="predicted"/>
<comment type="caution">
    <text evidence="2">The sequence shown here is derived from an EMBL/GenBank/DDBJ whole genome shotgun (WGS) entry which is preliminary data.</text>
</comment>